<evidence type="ECO:0000256" key="1">
    <source>
        <dbReference type="SAM" id="SignalP"/>
    </source>
</evidence>
<dbReference type="GO" id="GO:0050728">
    <property type="term" value="P:negative regulation of inflammatory response"/>
    <property type="evidence" value="ECO:0007669"/>
    <property type="project" value="TreeGrafter"/>
</dbReference>
<reference evidence="2" key="1">
    <citation type="submission" date="2011-07" db="EMBL/GenBank/DDBJ databases">
        <title>Identification of ghrelin in some amphibians.</title>
        <authorList>
            <person name="Kaiya H."/>
            <person name="Hasunuma I."/>
            <person name="Tsutsui K."/>
            <person name="Kangawa K."/>
            <person name="Miyazato M."/>
        </authorList>
    </citation>
    <scope>NUCLEOTIDE SEQUENCE</scope>
    <source>
        <tissue evidence="2">Stomach</tissue>
    </source>
</reference>
<dbReference type="GO" id="GO:0001696">
    <property type="term" value="P:gastric acid secretion"/>
    <property type="evidence" value="ECO:0007669"/>
    <property type="project" value="TreeGrafter"/>
</dbReference>
<keyword evidence="1" id="KW-0732">Signal</keyword>
<dbReference type="PANTHER" id="PTHR14122">
    <property type="entry name" value="GHRELIN PRECURSOR"/>
    <property type="match status" value="1"/>
</dbReference>
<accession>I7HBL3</accession>
<feature type="chain" id="PRO_5003710176" evidence="1">
    <location>
        <begin position="25"/>
        <end position="118"/>
    </location>
</feature>
<dbReference type="InterPro" id="IPR005441">
    <property type="entry name" value="Preproghrelin"/>
</dbReference>
<feature type="signal peptide" evidence="1">
    <location>
        <begin position="1"/>
        <end position="24"/>
    </location>
</feature>
<organism evidence="2">
    <name type="scientific">Bufo japonicus</name>
    <name type="common">Japanese common toad</name>
    <name type="synonym">Bufo praetextatus</name>
    <dbReference type="NCBI Taxonomy" id="8387"/>
    <lineage>
        <taxon>Eukaryota</taxon>
        <taxon>Metazoa</taxon>
        <taxon>Chordata</taxon>
        <taxon>Craniata</taxon>
        <taxon>Vertebrata</taxon>
        <taxon>Euteleostomi</taxon>
        <taxon>Amphibia</taxon>
        <taxon>Batrachia</taxon>
        <taxon>Anura</taxon>
        <taxon>Neobatrachia</taxon>
        <taxon>Hyloidea</taxon>
        <taxon>Bufonidae</taxon>
        <taxon>Bufo</taxon>
    </lineage>
</organism>
<dbReference type="GO" id="GO:0032095">
    <property type="term" value="P:regulation of response to food"/>
    <property type="evidence" value="ECO:0007669"/>
    <property type="project" value="TreeGrafter"/>
</dbReference>
<dbReference type="GO" id="GO:0005615">
    <property type="term" value="C:extracellular space"/>
    <property type="evidence" value="ECO:0007669"/>
    <property type="project" value="TreeGrafter"/>
</dbReference>
<evidence type="ECO:0000313" key="2">
    <source>
        <dbReference type="EMBL" id="BAM29298.1"/>
    </source>
</evidence>
<dbReference type="EMBL" id="AB646196">
    <property type="protein sequence ID" value="BAM29298.1"/>
    <property type="molecule type" value="mRNA"/>
</dbReference>
<proteinExistence type="evidence at transcript level"/>
<gene>
    <name evidence="2" type="primary">ghrl</name>
</gene>
<protein>
    <submittedName>
        <fullName evidence="2">Ghrelin</fullName>
    </submittedName>
</protein>
<sequence length="118" mass="13189">MMLGRVALFGLVLYCLLWTEDVEGGSSFLSPADMHKNAGKKIPKKLPYNMNRREAGDPWGDLVDERSEDPEEIGVTIPLDINLKLTQDQFQRQKATIENLLLGLFTLGSAPDVEEEKA</sequence>
<dbReference type="GO" id="GO:0016608">
    <property type="term" value="F:growth hormone-releasing hormone activity"/>
    <property type="evidence" value="ECO:0007669"/>
    <property type="project" value="InterPro"/>
</dbReference>
<dbReference type="AlphaFoldDB" id="I7HBL3"/>
<dbReference type="PANTHER" id="PTHR14122:SF1">
    <property type="entry name" value="APPETITE-REGULATING HORMONE"/>
    <property type="match status" value="1"/>
</dbReference>
<name>I7HBL3_BUFJA</name>
<dbReference type="GO" id="GO:0031768">
    <property type="term" value="F:ghrelin receptor binding"/>
    <property type="evidence" value="ECO:0007669"/>
    <property type="project" value="TreeGrafter"/>
</dbReference>
<dbReference type="GO" id="GO:0060124">
    <property type="term" value="P:positive regulation of growth hormone secretion"/>
    <property type="evidence" value="ECO:0007669"/>
    <property type="project" value="TreeGrafter"/>
</dbReference>